<reference evidence="5" key="1">
    <citation type="journal article" date="2020" name="mSystems">
        <title>Genome- and Community-Level Interaction Insights into Carbon Utilization and Element Cycling Functions of Hydrothermarchaeota in Hydrothermal Sediment.</title>
        <authorList>
            <person name="Zhou Z."/>
            <person name="Liu Y."/>
            <person name="Xu W."/>
            <person name="Pan J."/>
            <person name="Luo Z.H."/>
            <person name="Li M."/>
        </authorList>
    </citation>
    <scope>NUCLEOTIDE SEQUENCE [LARGE SCALE GENOMIC DNA]</scope>
    <source>
        <strain evidence="5">SpSt-488</strain>
    </source>
</reference>
<evidence type="ECO:0000313" key="5">
    <source>
        <dbReference type="EMBL" id="HGK28526.1"/>
    </source>
</evidence>
<name>A0A7C4CBF0_UNCW3</name>
<dbReference type="GO" id="GO:0031250">
    <property type="term" value="C:anaerobic ribonucleoside-triphosphate reductase complex"/>
    <property type="evidence" value="ECO:0007669"/>
    <property type="project" value="TreeGrafter"/>
</dbReference>
<dbReference type="GO" id="GO:0004748">
    <property type="term" value="F:ribonucleoside-diphosphate reductase activity, thioredoxin disulfide as acceptor"/>
    <property type="evidence" value="ECO:0007669"/>
    <property type="project" value="TreeGrafter"/>
</dbReference>
<dbReference type="Gene3D" id="3.20.70.20">
    <property type="match status" value="1"/>
</dbReference>
<keyword evidence="1 3" id="KW-0547">Nucleotide-binding</keyword>
<dbReference type="PANTHER" id="PTHR21075:SF0">
    <property type="entry name" value="ANAEROBIC RIBONUCLEOSIDE-TRIPHOSPHATE REDUCTASE"/>
    <property type="match status" value="1"/>
</dbReference>
<dbReference type="EMBL" id="DSUT01000129">
    <property type="protein sequence ID" value="HGK28526.1"/>
    <property type="molecule type" value="Genomic_DNA"/>
</dbReference>
<gene>
    <name evidence="5" type="primary">nrdD</name>
    <name evidence="5" type="ORF">ENS41_06175</name>
</gene>
<evidence type="ECO:0000256" key="3">
    <source>
        <dbReference type="PROSITE-ProRule" id="PRU00492"/>
    </source>
</evidence>
<evidence type="ECO:0000256" key="2">
    <source>
        <dbReference type="ARBA" id="ARBA00022840"/>
    </source>
</evidence>
<dbReference type="SUPFAM" id="SSF51998">
    <property type="entry name" value="PFL-like glycyl radical enzymes"/>
    <property type="match status" value="1"/>
</dbReference>
<dbReference type="PROSITE" id="PS51161">
    <property type="entry name" value="ATP_CONE"/>
    <property type="match status" value="1"/>
</dbReference>
<dbReference type="GO" id="GO:0006260">
    <property type="term" value="P:DNA replication"/>
    <property type="evidence" value="ECO:0007669"/>
    <property type="project" value="InterPro"/>
</dbReference>
<dbReference type="InterPro" id="IPR005144">
    <property type="entry name" value="ATP-cone_dom"/>
</dbReference>
<dbReference type="EC" id="1.17.4.2" evidence="5"/>
<organism evidence="5">
    <name type="scientific">candidate division WOR-3 bacterium</name>
    <dbReference type="NCBI Taxonomy" id="2052148"/>
    <lineage>
        <taxon>Bacteria</taxon>
        <taxon>Bacteria division WOR-3</taxon>
    </lineage>
</organism>
<dbReference type="InterPro" id="IPR012833">
    <property type="entry name" value="NrdD"/>
</dbReference>
<dbReference type="Pfam" id="PF03477">
    <property type="entry name" value="ATP-cone"/>
    <property type="match status" value="1"/>
</dbReference>
<sequence length="741" mass="83962">MVERTLIESGHARTAKAYILYRDKRAQARRRAGTIKPAIGQRRDATEFALFVQASDDTIRHWDRSRISRALVREAGLEPADADKIAREVEETIIASDVKRVTSALVRELVNARLVERGLEDYRRRHARLGVPVADVEGILLFKNRENANTPHNPEATNMTLAEWTLKQFALTSVFDPDVADAHARGDIHLHDLGFINRPYCSGQSLEYVKRFGLNLPNALSLARPARHPETLLAHMVKFSAALQGHFAGAIGWDAVNLFFAPFIVGMSDRDVRQLAQMLVFEYSQQNVARGGQAIFSDINLYWEVPQHFADVYAVGPGGEYTGKKYADYQAEAQRFLWAIFDVYREGDGSGRPFFFPKPLVHLTERFFQTEGSDRFLRHICDVAAEKGNTYFVFDRGSTAKVSECCRLSFKLTDSDLEDARTPWKMRYCALQNVTLNLPRAAYLANHDDAALFDNLRQLMELAVKAHQQKLTFLEKLLTLKSEGPLALLTMDADGEPYLRLGHATYLIGILGLNELVQYHLGRQLHESEEAFRFGLRVLAFLNLECRRLREQFGLKLVLEQTPAESTAYRLAKLDLTAYPDQTLQVVKGNVDDGSIYYTNSTYLNVSEPVDPIQRVYWEGKFHDMIEAGALTHVWLADSRPTAESIANFVTKTFRYTRNAQIAFSPEFTTCTRCRRTTRGIVETCPFCRSADVDHITRVTGYFSRVSGWNAGKRRELIDRHKGRLGTGSRRGPLVPEALGR</sequence>
<dbReference type="Pfam" id="PF13597">
    <property type="entry name" value="NRDD"/>
    <property type="match status" value="1"/>
</dbReference>
<feature type="domain" description="ATP-cone" evidence="4">
    <location>
        <begin position="50"/>
        <end position="138"/>
    </location>
</feature>
<dbReference type="GO" id="GO:0005524">
    <property type="term" value="F:ATP binding"/>
    <property type="evidence" value="ECO:0007669"/>
    <property type="project" value="UniProtKB-UniRule"/>
</dbReference>
<evidence type="ECO:0000256" key="1">
    <source>
        <dbReference type="ARBA" id="ARBA00022741"/>
    </source>
</evidence>
<proteinExistence type="predicted"/>
<dbReference type="GO" id="GO:0009265">
    <property type="term" value="P:2'-deoxyribonucleotide biosynthetic process"/>
    <property type="evidence" value="ECO:0007669"/>
    <property type="project" value="TreeGrafter"/>
</dbReference>
<dbReference type="GO" id="GO:0008998">
    <property type="term" value="F:ribonucleoside-triphosphate reductase (thioredoxin) activity"/>
    <property type="evidence" value="ECO:0007669"/>
    <property type="project" value="UniProtKB-EC"/>
</dbReference>
<accession>A0A7C4CBF0</accession>
<comment type="caution">
    <text evidence="5">The sequence shown here is derived from an EMBL/GenBank/DDBJ whole genome shotgun (WGS) entry which is preliminary data.</text>
</comment>
<keyword evidence="2 3" id="KW-0067">ATP-binding</keyword>
<dbReference type="PANTHER" id="PTHR21075">
    <property type="entry name" value="ANAEROBIC RIBONUCLEOSIDE-TRIPHOSPHATE REDUCTASE"/>
    <property type="match status" value="1"/>
</dbReference>
<evidence type="ECO:0000259" key="4">
    <source>
        <dbReference type="PROSITE" id="PS51161"/>
    </source>
</evidence>
<dbReference type="NCBIfam" id="TIGR02487">
    <property type="entry name" value="NrdD"/>
    <property type="match status" value="1"/>
</dbReference>
<keyword evidence="5" id="KW-0560">Oxidoreductase</keyword>
<protein>
    <submittedName>
        <fullName evidence="5">Anaerobic ribonucleoside-triphosphate reductase</fullName>
        <ecNumber evidence="5">1.17.4.2</ecNumber>
    </submittedName>
</protein>
<dbReference type="AlphaFoldDB" id="A0A7C4CBF0"/>